<feature type="transmembrane region" description="Helical" evidence="6">
    <location>
        <begin position="148"/>
        <end position="170"/>
    </location>
</feature>
<dbReference type="Pfam" id="PF05805">
    <property type="entry name" value="L6_membrane"/>
    <property type="match status" value="1"/>
</dbReference>
<name>A0A6I9XUK3_9SAUR</name>
<comment type="subcellular location">
    <subcellularLocation>
        <location evidence="1">Membrane</location>
        <topology evidence="1">Multi-pass membrane protein</topology>
    </subcellularLocation>
</comment>
<dbReference type="GeneID" id="106543002"/>
<dbReference type="OrthoDB" id="9446700at2759"/>
<evidence type="ECO:0000313" key="7">
    <source>
        <dbReference type="Proteomes" id="UP000504617"/>
    </source>
</evidence>
<keyword evidence="3 6" id="KW-0812">Transmembrane</keyword>
<dbReference type="RefSeq" id="XP_013914363.1">
    <property type="nucleotide sequence ID" value="XM_014058888.1"/>
</dbReference>
<comment type="similarity">
    <text evidence="2">Belongs to the L6 tetraspanin family.</text>
</comment>
<protein>
    <submittedName>
        <fullName evidence="8">Transmembrane protein 212 isoform X1</fullName>
    </submittedName>
</protein>
<sequence length="197" mass="21699">MNTRKLFSVTGKMLISFGILSLISGTIAFFPVFSYKPEFVGWSVRIASPIWSGSLAVIAGVLITLAEKQWTSRYLWEAAFVFSIFNIISSPVQGAIAMGSLLLGPYCYYSFAGVSGTNYLSYAISSFFPYGKFTSSCQDPLHYEWYHLALQILDLISGLVILSASLTTVVKLTARLFQFGHLNIPSQVLGSFLDTIL</sequence>
<feature type="transmembrane region" description="Helical" evidence="6">
    <location>
        <begin position="12"/>
        <end position="34"/>
    </location>
</feature>
<dbReference type="AlphaFoldDB" id="A0A6I9XUK3"/>
<keyword evidence="7" id="KW-1185">Reference proteome</keyword>
<dbReference type="CTD" id="389177"/>
<organism evidence="7 8">
    <name type="scientific">Thamnophis sirtalis</name>
    <dbReference type="NCBI Taxonomy" id="35019"/>
    <lineage>
        <taxon>Eukaryota</taxon>
        <taxon>Metazoa</taxon>
        <taxon>Chordata</taxon>
        <taxon>Craniata</taxon>
        <taxon>Vertebrata</taxon>
        <taxon>Euteleostomi</taxon>
        <taxon>Lepidosauria</taxon>
        <taxon>Squamata</taxon>
        <taxon>Bifurcata</taxon>
        <taxon>Unidentata</taxon>
        <taxon>Episquamata</taxon>
        <taxon>Toxicofera</taxon>
        <taxon>Serpentes</taxon>
        <taxon>Colubroidea</taxon>
        <taxon>Colubridae</taxon>
        <taxon>Natricinae</taxon>
        <taxon>Thamnophis</taxon>
    </lineage>
</organism>
<accession>A0A6I9XUK3</accession>
<evidence type="ECO:0000313" key="8">
    <source>
        <dbReference type="RefSeq" id="XP_013914363.1"/>
    </source>
</evidence>
<dbReference type="KEGG" id="tsr:106543002"/>
<feature type="transmembrane region" description="Helical" evidence="6">
    <location>
        <begin position="78"/>
        <end position="103"/>
    </location>
</feature>
<gene>
    <name evidence="8" type="primary">TMEM212</name>
</gene>
<evidence type="ECO:0000256" key="1">
    <source>
        <dbReference type="ARBA" id="ARBA00004141"/>
    </source>
</evidence>
<dbReference type="InterPro" id="IPR008661">
    <property type="entry name" value="L6_membrane"/>
</dbReference>
<evidence type="ECO:0000256" key="3">
    <source>
        <dbReference type="ARBA" id="ARBA00022692"/>
    </source>
</evidence>
<dbReference type="GO" id="GO:0016020">
    <property type="term" value="C:membrane"/>
    <property type="evidence" value="ECO:0007669"/>
    <property type="project" value="UniProtKB-SubCell"/>
</dbReference>
<reference evidence="8" key="1">
    <citation type="submission" date="2025-08" db="UniProtKB">
        <authorList>
            <consortium name="RefSeq"/>
        </authorList>
    </citation>
    <scope>IDENTIFICATION</scope>
    <source>
        <tissue evidence="8">Skeletal muscle</tissue>
    </source>
</reference>
<evidence type="ECO:0000256" key="2">
    <source>
        <dbReference type="ARBA" id="ARBA00006193"/>
    </source>
</evidence>
<evidence type="ECO:0000256" key="6">
    <source>
        <dbReference type="SAM" id="Phobius"/>
    </source>
</evidence>
<keyword evidence="4 6" id="KW-1133">Transmembrane helix</keyword>
<proteinExistence type="inferred from homology"/>
<dbReference type="Proteomes" id="UP000504617">
    <property type="component" value="Unplaced"/>
</dbReference>
<evidence type="ECO:0000256" key="4">
    <source>
        <dbReference type="ARBA" id="ARBA00022989"/>
    </source>
</evidence>
<feature type="transmembrane region" description="Helical" evidence="6">
    <location>
        <begin position="46"/>
        <end position="66"/>
    </location>
</feature>
<keyword evidence="5 6" id="KW-0472">Membrane</keyword>
<evidence type="ECO:0000256" key="5">
    <source>
        <dbReference type="ARBA" id="ARBA00023136"/>
    </source>
</evidence>